<feature type="transmembrane region" description="Helical" evidence="6">
    <location>
        <begin position="112"/>
        <end position="133"/>
    </location>
</feature>
<dbReference type="CDD" id="cd06580">
    <property type="entry name" value="TM_PBP1_transp_TpRbsC_like"/>
    <property type="match status" value="1"/>
</dbReference>
<name>A0A3N7IRL3_9BURK</name>
<feature type="transmembrane region" description="Helical" evidence="6">
    <location>
        <begin position="280"/>
        <end position="299"/>
    </location>
</feature>
<keyword evidence="5 6" id="KW-0472">Membrane</keyword>
<feature type="transmembrane region" description="Helical" evidence="6">
    <location>
        <begin position="145"/>
        <end position="165"/>
    </location>
</feature>
<keyword evidence="8" id="KW-1185">Reference proteome</keyword>
<dbReference type="RefSeq" id="WP_124543463.1">
    <property type="nucleotide sequence ID" value="NZ_QUSW01000010.1"/>
</dbReference>
<comment type="subcellular location">
    <subcellularLocation>
        <location evidence="1">Cell membrane</location>
        <topology evidence="1">Multi-pass membrane protein</topology>
    </subcellularLocation>
</comment>
<dbReference type="PANTHER" id="PTHR47089:SF1">
    <property type="entry name" value="GUANOSINE ABC TRANSPORTER PERMEASE PROTEIN NUPP"/>
    <property type="match status" value="1"/>
</dbReference>
<feature type="transmembrane region" description="Helical" evidence="6">
    <location>
        <begin position="206"/>
        <end position="225"/>
    </location>
</feature>
<evidence type="ECO:0000256" key="3">
    <source>
        <dbReference type="ARBA" id="ARBA00022692"/>
    </source>
</evidence>
<comment type="caution">
    <text evidence="7">The sequence shown here is derived from an EMBL/GenBank/DDBJ whole genome shotgun (WGS) entry which is preliminary data.</text>
</comment>
<dbReference type="GO" id="GO:0005886">
    <property type="term" value="C:plasma membrane"/>
    <property type="evidence" value="ECO:0007669"/>
    <property type="project" value="UniProtKB-SubCell"/>
</dbReference>
<keyword evidence="3 6" id="KW-0812">Transmembrane</keyword>
<evidence type="ECO:0000256" key="1">
    <source>
        <dbReference type="ARBA" id="ARBA00004651"/>
    </source>
</evidence>
<evidence type="ECO:0000313" key="8">
    <source>
        <dbReference type="Proteomes" id="UP000267464"/>
    </source>
</evidence>
<evidence type="ECO:0000256" key="6">
    <source>
        <dbReference type="SAM" id="Phobius"/>
    </source>
</evidence>
<dbReference type="GO" id="GO:0022857">
    <property type="term" value="F:transmembrane transporter activity"/>
    <property type="evidence" value="ECO:0007669"/>
    <property type="project" value="InterPro"/>
</dbReference>
<reference evidence="7 8" key="1">
    <citation type="submission" date="2018-08" db="EMBL/GenBank/DDBJ databases">
        <authorList>
            <person name="Khan S.A."/>
            <person name="Jeon C.O."/>
            <person name="Chun B.H."/>
            <person name="Jeong S.E."/>
        </authorList>
    </citation>
    <scope>NUCLEOTIDE SEQUENCE [LARGE SCALE GENOMIC DNA]</scope>
    <source>
        <strain evidence="7 8">S-16</strain>
    </source>
</reference>
<dbReference type="Proteomes" id="UP000267464">
    <property type="component" value="Unassembled WGS sequence"/>
</dbReference>
<sequence>MKNVPAVLPRWIDILLLPVLNVALALAAAGFVVWAIGQSPLIAVRLLLEGAFGSTLAWSYTLYYTTNFIFTGLAVAIAFHCGHFNIGAEGQATLGGLGVGLLILSLDRWLPAPLLIPLALVAGMACGVAWAFVPAWLQAYRGSHIVITTIMFNFLASTLMVWLIVNVLKVPGNQAVESRMFAEGAVLPSARAMLGAVGIAWPDTPLNLAFVLAIAACVAVWLLLWHTRLGHGLRVVGHSADAARYAGISPQRMTLVALSISGALAAMVGANEIAGVHHKLLLDFVAGAGFTGIAVALMGRNHPVGIALSALLFGALAQGGSELVFEMPAFTRDMSVAVQGFVVLFCGALSLMLRGPVARLYGLVKRHG</sequence>
<feature type="transmembrane region" description="Helical" evidence="6">
    <location>
        <begin position="86"/>
        <end position="106"/>
    </location>
</feature>
<feature type="transmembrane region" description="Helical" evidence="6">
    <location>
        <begin position="306"/>
        <end position="325"/>
    </location>
</feature>
<organism evidence="7 8">
    <name type="scientific">Piscinibacter terrae</name>
    <dbReference type="NCBI Taxonomy" id="2496871"/>
    <lineage>
        <taxon>Bacteria</taxon>
        <taxon>Pseudomonadati</taxon>
        <taxon>Pseudomonadota</taxon>
        <taxon>Betaproteobacteria</taxon>
        <taxon>Burkholderiales</taxon>
        <taxon>Sphaerotilaceae</taxon>
        <taxon>Piscinibacter</taxon>
    </lineage>
</organism>
<evidence type="ECO:0000256" key="5">
    <source>
        <dbReference type="ARBA" id="ARBA00023136"/>
    </source>
</evidence>
<dbReference type="OrthoDB" id="45037at2"/>
<feature type="transmembrane region" description="Helical" evidence="6">
    <location>
        <begin position="12"/>
        <end position="37"/>
    </location>
</feature>
<dbReference type="InterPro" id="IPR001851">
    <property type="entry name" value="ABC_transp_permease"/>
</dbReference>
<protein>
    <submittedName>
        <fullName evidence="7">ABC transporter permease</fullName>
    </submittedName>
</protein>
<feature type="transmembrane region" description="Helical" evidence="6">
    <location>
        <begin position="254"/>
        <end position="274"/>
    </location>
</feature>
<keyword evidence="4 6" id="KW-1133">Transmembrane helix</keyword>
<accession>A0A3N7IRL3</accession>
<dbReference type="EMBL" id="QUSW01000010">
    <property type="protein sequence ID" value="RQP21522.1"/>
    <property type="molecule type" value="Genomic_DNA"/>
</dbReference>
<keyword evidence="2" id="KW-1003">Cell membrane</keyword>
<dbReference type="AlphaFoldDB" id="A0A3N7IRL3"/>
<proteinExistence type="predicted"/>
<evidence type="ECO:0000313" key="7">
    <source>
        <dbReference type="EMBL" id="RQP21522.1"/>
    </source>
</evidence>
<evidence type="ECO:0000256" key="4">
    <source>
        <dbReference type="ARBA" id="ARBA00022989"/>
    </source>
</evidence>
<gene>
    <name evidence="7" type="ORF">DZC73_26770</name>
</gene>
<dbReference type="PANTHER" id="PTHR47089">
    <property type="entry name" value="ABC TRANSPORTER, PERMEASE PROTEIN"/>
    <property type="match status" value="1"/>
</dbReference>
<evidence type="ECO:0000256" key="2">
    <source>
        <dbReference type="ARBA" id="ARBA00022475"/>
    </source>
</evidence>
<dbReference type="Pfam" id="PF02653">
    <property type="entry name" value="BPD_transp_2"/>
    <property type="match status" value="1"/>
</dbReference>
<reference evidence="7 8" key="2">
    <citation type="submission" date="2018-12" db="EMBL/GenBank/DDBJ databases">
        <title>Rhizobacter gummiphilus sp. nov., a rubber-degrading bacterium isolated from the soil of a botanical garden in Japan.</title>
        <authorList>
            <person name="Shunsuke S.S."/>
        </authorList>
    </citation>
    <scope>NUCLEOTIDE SEQUENCE [LARGE SCALE GENOMIC DNA]</scope>
    <source>
        <strain evidence="7 8">S-16</strain>
    </source>
</reference>
<feature type="transmembrane region" description="Helical" evidence="6">
    <location>
        <begin position="57"/>
        <end position="79"/>
    </location>
</feature>
<feature type="transmembrane region" description="Helical" evidence="6">
    <location>
        <begin position="337"/>
        <end position="357"/>
    </location>
</feature>